<feature type="compositionally biased region" description="Polar residues" evidence="1">
    <location>
        <begin position="110"/>
        <end position="125"/>
    </location>
</feature>
<reference evidence="2 3" key="1">
    <citation type="submission" date="2023-05" db="EMBL/GenBank/DDBJ databases">
        <title>B98-5 Cell Line De Novo Hybrid Assembly: An Optical Mapping Approach.</title>
        <authorList>
            <person name="Kananen K."/>
            <person name="Auerbach J.A."/>
            <person name="Kautto E."/>
            <person name="Blachly J.S."/>
        </authorList>
    </citation>
    <scope>NUCLEOTIDE SEQUENCE [LARGE SCALE GENOMIC DNA]</scope>
    <source>
        <strain evidence="2">B95-8</strain>
        <tissue evidence="2">Cell line</tissue>
    </source>
</reference>
<dbReference type="Proteomes" id="UP001266305">
    <property type="component" value="Unassembled WGS sequence"/>
</dbReference>
<gene>
    <name evidence="2" type="ORF">P7K49_020130</name>
</gene>
<evidence type="ECO:0000313" key="3">
    <source>
        <dbReference type="Proteomes" id="UP001266305"/>
    </source>
</evidence>
<proteinExistence type="predicted"/>
<organism evidence="2 3">
    <name type="scientific">Saguinus oedipus</name>
    <name type="common">Cotton-top tamarin</name>
    <name type="synonym">Oedipomidas oedipus</name>
    <dbReference type="NCBI Taxonomy" id="9490"/>
    <lineage>
        <taxon>Eukaryota</taxon>
        <taxon>Metazoa</taxon>
        <taxon>Chordata</taxon>
        <taxon>Craniata</taxon>
        <taxon>Vertebrata</taxon>
        <taxon>Euteleostomi</taxon>
        <taxon>Mammalia</taxon>
        <taxon>Eutheria</taxon>
        <taxon>Euarchontoglires</taxon>
        <taxon>Primates</taxon>
        <taxon>Haplorrhini</taxon>
        <taxon>Platyrrhini</taxon>
        <taxon>Cebidae</taxon>
        <taxon>Callitrichinae</taxon>
        <taxon>Saguinus</taxon>
    </lineage>
</organism>
<dbReference type="EMBL" id="JASSZA010000009">
    <property type="protein sequence ID" value="KAK2102463.1"/>
    <property type="molecule type" value="Genomic_DNA"/>
</dbReference>
<feature type="region of interest" description="Disordered" evidence="1">
    <location>
        <begin position="74"/>
        <end position="129"/>
    </location>
</feature>
<name>A0ABQ9UZG3_SAGOE</name>
<accession>A0ABQ9UZG3</accession>
<sequence length="216" mass="23341">MEVKQASMGLSYKLQTNLQGLPIPSLDTVNSPYTPQPNQGSRAKSLHLNTSVRRHFATTEEDPKAQARVCRKIPPRTAPQVRPPPQPQTSTFQTSREASEANRCARPPTRKQSQGASRQSASKTSLPLVASRRSAVRIERGVQEAATVFYRPSRPASLSLGVLLSHLGPREEGAGSCGTHLVLVEVSVFIGGTYLVSSLLLCPSSFMGASPAQRVR</sequence>
<feature type="compositionally biased region" description="Polar residues" evidence="1">
    <location>
        <begin position="27"/>
        <end position="47"/>
    </location>
</feature>
<evidence type="ECO:0000313" key="2">
    <source>
        <dbReference type="EMBL" id="KAK2102463.1"/>
    </source>
</evidence>
<keyword evidence="3" id="KW-1185">Reference proteome</keyword>
<feature type="region of interest" description="Disordered" evidence="1">
    <location>
        <begin position="26"/>
        <end position="47"/>
    </location>
</feature>
<evidence type="ECO:0000256" key="1">
    <source>
        <dbReference type="SAM" id="MobiDB-lite"/>
    </source>
</evidence>
<comment type="caution">
    <text evidence="2">The sequence shown here is derived from an EMBL/GenBank/DDBJ whole genome shotgun (WGS) entry which is preliminary data.</text>
</comment>
<protein>
    <submittedName>
        <fullName evidence="2">Uncharacterized protein</fullName>
    </submittedName>
</protein>